<dbReference type="Proteomes" id="UP000005936">
    <property type="component" value="Unassembled WGS sequence"/>
</dbReference>
<proteinExistence type="predicted"/>
<reference evidence="3 4" key="1">
    <citation type="journal article" date="2012" name="J. Bacteriol.">
        <title>Comparative Genomic Analyses of 17 Clinical Isolates of Gardnerella vaginalis Provide Evidence of Multiple Genetically Isolated Clades Consistent with Subspeciation into Genovars.</title>
        <authorList>
            <person name="Ahmed A."/>
            <person name="Earl J."/>
            <person name="Retchless A."/>
            <person name="Hillier S."/>
            <person name="Rabe L."/>
            <person name="Cherpes T."/>
            <person name="Powell E."/>
            <person name="Janto B."/>
            <person name="Eutsey R."/>
            <person name="Hiller N.L."/>
            <person name="Boissy R."/>
            <person name="Dahlgreen M."/>
            <person name="Hall B."/>
            <person name="Costerton J."/>
            <person name="Post J.C."/>
            <person name="Hu F."/>
            <person name="Ehrlich G."/>
        </authorList>
    </citation>
    <scope>NUCLEOTIDE SEQUENCE [LARGE SCALE GENOMIC DNA]</scope>
    <source>
        <strain evidence="3 4">55152</strain>
    </source>
</reference>
<evidence type="ECO:0000256" key="2">
    <source>
        <dbReference type="SAM" id="MobiDB-lite"/>
    </source>
</evidence>
<evidence type="ECO:0000256" key="1">
    <source>
        <dbReference type="ARBA" id="ARBA00023002"/>
    </source>
</evidence>
<protein>
    <recommendedName>
        <fullName evidence="5">Gamma-glutamyl phosphate reductase</fullName>
    </recommendedName>
</protein>
<dbReference type="AlphaFoldDB" id="I4LVW7"/>
<feature type="compositionally biased region" description="Basic and acidic residues" evidence="2">
    <location>
        <begin position="1"/>
        <end position="12"/>
    </location>
</feature>
<dbReference type="GO" id="GO:0016491">
    <property type="term" value="F:oxidoreductase activity"/>
    <property type="evidence" value="ECO:0007669"/>
    <property type="project" value="UniProtKB-KW"/>
</dbReference>
<evidence type="ECO:0000313" key="3">
    <source>
        <dbReference type="EMBL" id="EIK81107.1"/>
    </source>
</evidence>
<gene>
    <name evidence="3" type="ORF">CGSMWGv55152_01529</name>
</gene>
<dbReference type="PATRIC" id="fig|698955.3.peg.297"/>
<evidence type="ECO:0008006" key="5">
    <source>
        <dbReference type="Google" id="ProtNLM"/>
    </source>
</evidence>
<keyword evidence="1" id="KW-0560">Oxidoreductase</keyword>
<dbReference type="InterPro" id="IPR016161">
    <property type="entry name" value="Ald_DH/histidinol_DH"/>
</dbReference>
<name>I4LVW7_GARVA</name>
<dbReference type="SUPFAM" id="SSF53720">
    <property type="entry name" value="ALDH-like"/>
    <property type="match status" value="1"/>
</dbReference>
<dbReference type="EMBL" id="ADEQ01000003">
    <property type="protein sequence ID" value="EIK81107.1"/>
    <property type="molecule type" value="Genomic_DNA"/>
</dbReference>
<sequence length="95" mass="10831">MINLDAKLDETHSNAQSNMSKDYGDSIDSIVFSRADASRIAQREFAKANTNFKNNLLNAIADSIENNAEFIEKANKQDLEKAQKKWYGCWKTRQT</sequence>
<accession>I4LVW7</accession>
<comment type="caution">
    <text evidence="3">The sequence shown here is derived from an EMBL/GenBank/DDBJ whole genome shotgun (WGS) entry which is preliminary data.</text>
</comment>
<dbReference type="Gene3D" id="3.40.605.10">
    <property type="entry name" value="Aldehyde Dehydrogenase, Chain A, domain 1"/>
    <property type="match status" value="1"/>
</dbReference>
<evidence type="ECO:0000313" key="4">
    <source>
        <dbReference type="Proteomes" id="UP000005936"/>
    </source>
</evidence>
<dbReference type="InterPro" id="IPR016162">
    <property type="entry name" value="Ald_DH_N"/>
</dbReference>
<feature type="region of interest" description="Disordered" evidence="2">
    <location>
        <begin position="1"/>
        <end position="23"/>
    </location>
</feature>
<organism evidence="3 4">
    <name type="scientific">Gardnerella vaginalis 55152</name>
    <dbReference type="NCBI Taxonomy" id="698955"/>
    <lineage>
        <taxon>Bacteria</taxon>
        <taxon>Bacillati</taxon>
        <taxon>Actinomycetota</taxon>
        <taxon>Actinomycetes</taxon>
        <taxon>Bifidobacteriales</taxon>
        <taxon>Bifidobacteriaceae</taxon>
        <taxon>Gardnerella</taxon>
    </lineage>
</organism>